<dbReference type="GO" id="GO:0042026">
    <property type="term" value="P:protein refolding"/>
    <property type="evidence" value="ECO:0007669"/>
    <property type="project" value="UniProtKB-ARBA"/>
</dbReference>
<evidence type="ECO:0000256" key="4">
    <source>
        <dbReference type="ARBA" id="ARBA00022737"/>
    </source>
</evidence>
<dbReference type="FunFam" id="2.40.100.10:FF:000022">
    <property type="entry name" value="Peptidyl-prolyl cis-trans isomerase CYP95"/>
    <property type="match status" value="1"/>
</dbReference>
<dbReference type="GO" id="GO:0016018">
    <property type="term" value="F:cyclosporin A binding"/>
    <property type="evidence" value="ECO:0007669"/>
    <property type="project" value="TreeGrafter"/>
</dbReference>
<keyword evidence="5 10" id="KW-0802">TPR repeat</keyword>
<keyword evidence="7 13" id="KW-0413">Isomerase</keyword>
<evidence type="ECO:0000256" key="11">
    <source>
        <dbReference type="SAM" id="Phobius"/>
    </source>
</evidence>
<evidence type="ECO:0000256" key="7">
    <source>
        <dbReference type="ARBA" id="ARBA00023235"/>
    </source>
</evidence>
<accession>A0A1W5D2A0</accession>
<evidence type="ECO:0000256" key="8">
    <source>
        <dbReference type="ARBA" id="ARBA00074451"/>
    </source>
</evidence>
<dbReference type="FunFam" id="1.25.40.10:FF:000029">
    <property type="entry name" value="peptidyl-prolyl cis-trans isomerase D"/>
    <property type="match status" value="1"/>
</dbReference>
<evidence type="ECO:0000256" key="5">
    <source>
        <dbReference type="ARBA" id="ARBA00022803"/>
    </source>
</evidence>
<evidence type="ECO:0000256" key="3">
    <source>
        <dbReference type="ARBA" id="ARBA00013194"/>
    </source>
</evidence>
<comment type="similarity">
    <text evidence="2">Belongs to the cyclophilin-type PPIase family. PPIase D subfamily.</text>
</comment>
<dbReference type="SUPFAM" id="SSF50891">
    <property type="entry name" value="Cyclophilin-like"/>
    <property type="match status" value="1"/>
</dbReference>
<dbReference type="InterPro" id="IPR002130">
    <property type="entry name" value="Cyclophilin-type_PPIase_dom"/>
</dbReference>
<dbReference type="InterPro" id="IPR029000">
    <property type="entry name" value="Cyclophilin-like_dom_sf"/>
</dbReference>
<dbReference type="PROSITE" id="PS00170">
    <property type="entry name" value="CSA_PPIASE_1"/>
    <property type="match status" value="1"/>
</dbReference>
<dbReference type="EMBL" id="FWEW01001418">
    <property type="protein sequence ID" value="SLM37082.1"/>
    <property type="molecule type" value="Genomic_DNA"/>
</dbReference>
<evidence type="ECO:0000313" key="14">
    <source>
        <dbReference type="Proteomes" id="UP000192927"/>
    </source>
</evidence>
<sequence>MSGNSSSLCFYDCSDDGLANATFYPYPDISGIGATVGFTGTAYITVTILIVFYIFNFEPATTGKPNPIDLGFLTAFRRVLKKLYRSLSSKEWVTPDNVRSQEWQQALNQCVLTLSDLQILTVIGILVSGYVQLPCGLSVYHWQIIVYLAWFSSLTHLTTLTFLRHYLQDRPAIPLMPSGKIGWIFSDAPSANGVSGVYAVCFFKALAFAKEEHLSPLLSGPDLGASMVISITILSVSFIAKVVKMHDTASLAQLSTVKRNERTTSSLKVGLKVGLCWIMFSILMIGYRLALAVFLTVRAVLDLCDSMLWEILWLIFGIGWGSVHLLEFRAAIVEAADNNWTFGQVLPVLLLASPLVSIWELVYDAWHRKKEEQMDQPSVREDDENEVNSDVSEDDWDRNYYQNQPWFENLIQFMYDDVVPKTTENFRCLCTGEKGTGKTGKPLSYKGSTFHRVIKSFMIQGGDFTAGNGTGGESIYGEKFEDENFDIKHEKPFLLSMANAGPGTNGSQFFVTTVPTPHLDGKHVVFGEVLNGKSIVRKIENLSTQNDKPQPDVRIVDCGQLTGDEAANVEKKTVDSTGDPYEDFPEDQQKQLDGPQVIKIATELKEFGNKAFKNGDLHLGLDKYQKGLRYLNEYPEATDNEPPELAKQLTSIRFTLHSNSSLLQVKLKAFEDAQKSASNALELGRISDADRAKAYYRRALARAGLKDDEEAVKDLEEALKLAPGDVAITKELGAVKKRGTEQAKKEKAAYKKFFD</sequence>
<dbReference type="Gene3D" id="1.25.40.10">
    <property type="entry name" value="Tetratricopeptide repeat domain"/>
    <property type="match status" value="1"/>
</dbReference>
<dbReference type="PANTHER" id="PTHR11071">
    <property type="entry name" value="PEPTIDYL-PROLYL CIS-TRANS ISOMERASE"/>
    <property type="match status" value="1"/>
</dbReference>
<evidence type="ECO:0000256" key="2">
    <source>
        <dbReference type="ARBA" id="ARBA00010898"/>
    </source>
</evidence>
<name>A0A1W5D2A0_9LECA</name>
<dbReference type="Gene3D" id="2.40.100.10">
    <property type="entry name" value="Cyclophilin-like"/>
    <property type="match status" value="1"/>
</dbReference>
<dbReference type="AlphaFoldDB" id="A0A1W5D2A0"/>
<evidence type="ECO:0000256" key="9">
    <source>
        <dbReference type="ARBA" id="ARBA00076602"/>
    </source>
</evidence>
<reference evidence="14" key="1">
    <citation type="submission" date="2017-03" db="EMBL/GenBank/DDBJ databases">
        <authorList>
            <person name="Sharma R."/>
            <person name="Thines M."/>
        </authorList>
    </citation>
    <scope>NUCLEOTIDE SEQUENCE [LARGE SCALE GENOMIC DNA]</scope>
</reference>
<keyword evidence="14" id="KW-1185">Reference proteome</keyword>
<keyword evidence="6" id="KW-0697">Rotamase</keyword>
<dbReference type="PROSITE" id="PS50005">
    <property type="entry name" value="TPR"/>
    <property type="match status" value="1"/>
</dbReference>
<keyword evidence="11" id="KW-1133">Transmembrane helix</keyword>
<feature type="transmembrane region" description="Helical" evidence="11">
    <location>
        <begin position="32"/>
        <end position="55"/>
    </location>
</feature>
<keyword evidence="11" id="KW-0812">Transmembrane</keyword>
<evidence type="ECO:0000259" key="12">
    <source>
        <dbReference type="PROSITE" id="PS50072"/>
    </source>
</evidence>
<feature type="transmembrane region" description="Helical" evidence="11">
    <location>
        <begin position="346"/>
        <end position="366"/>
    </location>
</feature>
<protein>
    <recommendedName>
        <fullName evidence="8">Peptidyl-prolyl cis-trans isomerase D</fullName>
        <ecNumber evidence="3">5.2.1.8</ecNumber>
    </recommendedName>
    <alternativeName>
        <fullName evidence="9">Rotamase D</fullName>
    </alternativeName>
</protein>
<dbReference type="Proteomes" id="UP000192927">
    <property type="component" value="Unassembled WGS sequence"/>
</dbReference>
<dbReference type="SMART" id="SM00028">
    <property type="entry name" value="TPR"/>
    <property type="match status" value="2"/>
</dbReference>
<keyword evidence="4" id="KW-0677">Repeat</keyword>
<dbReference type="InterPro" id="IPR020892">
    <property type="entry name" value="Cyclophilin-type_PPIase_CS"/>
</dbReference>
<dbReference type="GO" id="GO:0051082">
    <property type="term" value="F:unfolded protein binding"/>
    <property type="evidence" value="ECO:0007669"/>
    <property type="project" value="UniProtKB-ARBA"/>
</dbReference>
<dbReference type="InterPro" id="IPR019734">
    <property type="entry name" value="TPR_rpt"/>
</dbReference>
<dbReference type="InterPro" id="IPR011990">
    <property type="entry name" value="TPR-like_helical_dom_sf"/>
</dbReference>
<feature type="transmembrane region" description="Helical" evidence="11">
    <location>
        <begin position="110"/>
        <end position="133"/>
    </location>
</feature>
<evidence type="ECO:0000256" key="1">
    <source>
        <dbReference type="ARBA" id="ARBA00000971"/>
    </source>
</evidence>
<feature type="transmembrane region" description="Helical" evidence="11">
    <location>
        <begin position="223"/>
        <end position="243"/>
    </location>
</feature>
<feature type="repeat" description="TPR" evidence="10">
    <location>
        <begin position="692"/>
        <end position="725"/>
    </location>
</feature>
<keyword evidence="11" id="KW-0472">Membrane</keyword>
<evidence type="ECO:0000256" key="10">
    <source>
        <dbReference type="PROSITE-ProRule" id="PRU00339"/>
    </source>
</evidence>
<dbReference type="GO" id="GO:0003755">
    <property type="term" value="F:peptidyl-prolyl cis-trans isomerase activity"/>
    <property type="evidence" value="ECO:0007669"/>
    <property type="project" value="UniProtKB-KW"/>
</dbReference>
<feature type="transmembrane region" description="Helical" evidence="11">
    <location>
        <begin position="139"/>
        <end position="163"/>
    </location>
</feature>
<organism evidence="13 14">
    <name type="scientific">Lasallia pustulata</name>
    <dbReference type="NCBI Taxonomy" id="136370"/>
    <lineage>
        <taxon>Eukaryota</taxon>
        <taxon>Fungi</taxon>
        <taxon>Dikarya</taxon>
        <taxon>Ascomycota</taxon>
        <taxon>Pezizomycotina</taxon>
        <taxon>Lecanoromycetes</taxon>
        <taxon>OSLEUM clade</taxon>
        <taxon>Umbilicariomycetidae</taxon>
        <taxon>Umbilicariales</taxon>
        <taxon>Umbilicariaceae</taxon>
        <taxon>Lasallia</taxon>
    </lineage>
</organism>
<dbReference type="PROSITE" id="PS50072">
    <property type="entry name" value="CSA_PPIASE_2"/>
    <property type="match status" value="1"/>
</dbReference>
<comment type="catalytic activity">
    <reaction evidence="1">
        <text>[protein]-peptidylproline (omega=180) = [protein]-peptidylproline (omega=0)</text>
        <dbReference type="Rhea" id="RHEA:16237"/>
        <dbReference type="Rhea" id="RHEA-COMP:10747"/>
        <dbReference type="Rhea" id="RHEA-COMP:10748"/>
        <dbReference type="ChEBI" id="CHEBI:83833"/>
        <dbReference type="ChEBI" id="CHEBI:83834"/>
        <dbReference type="EC" id="5.2.1.8"/>
    </reaction>
</comment>
<feature type="domain" description="PPIase cyclophilin-type" evidence="12">
    <location>
        <begin position="414"/>
        <end position="560"/>
    </location>
</feature>
<evidence type="ECO:0000313" key="13">
    <source>
        <dbReference type="EMBL" id="SLM37082.1"/>
    </source>
</evidence>
<dbReference type="PANTHER" id="PTHR11071:SF561">
    <property type="entry name" value="PEPTIDYL-PROLYL CIS-TRANS ISOMERASE D-RELATED"/>
    <property type="match status" value="1"/>
</dbReference>
<feature type="transmembrane region" description="Helical" evidence="11">
    <location>
        <begin position="308"/>
        <end position="326"/>
    </location>
</feature>
<feature type="transmembrane region" description="Helical" evidence="11">
    <location>
        <begin position="277"/>
        <end position="301"/>
    </location>
</feature>
<proteinExistence type="inferred from homology"/>
<dbReference type="Pfam" id="PF00160">
    <property type="entry name" value="Pro_isomerase"/>
    <property type="match status" value="1"/>
</dbReference>
<dbReference type="PRINTS" id="PR00153">
    <property type="entry name" value="CSAPPISMRASE"/>
</dbReference>
<dbReference type="EC" id="5.2.1.8" evidence="3"/>
<dbReference type="GO" id="GO:0005737">
    <property type="term" value="C:cytoplasm"/>
    <property type="evidence" value="ECO:0007669"/>
    <property type="project" value="TreeGrafter"/>
</dbReference>
<dbReference type="CDD" id="cd01926">
    <property type="entry name" value="cyclophilin_ABH_like"/>
    <property type="match status" value="1"/>
</dbReference>
<evidence type="ECO:0000256" key="6">
    <source>
        <dbReference type="ARBA" id="ARBA00023110"/>
    </source>
</evidence>
<dbReference type="SUPFAM" id="SSF48452">
    <property type="entry name" value="TPR-like"/>
    <property type="match status" value="1"/>
</dbReference>